<organism evidence="1 2">
    <name type="scientific">Rhododendron griersonianum</name>
    <dbReference type="NCBI Taxonomy" id="479676"/>
    <lineage>
        <taxon>Eukaryota</taxon>
        <taxon>Viridiplantae</taxon>
        <taxon>Streptophyta</taxon>
        <taxon>Embryophyta</taxon>
        <taxon>Tracheophyta</taxon>
        <taxon>Spermatophyta</taxon>
        <taxon>Magnoliopsida</taxon>
        <taxon>eudicotyledons</taxon>
        <taxon>Gunneridae</taxon>
        <taxon>Pentapetalae</taxon>
        <taxon>asterids</taxon>
        <taxon>Ericales</taxon>
        <taxon>Ericaceae</taxon>
        <taxon>Ericoideae</taxon>
        <taxon>Rhodoreae</taxon>
        <taxon>Rhododendron</taxon>
    </lineage>
</organism>
<dbReference type="EMBL" id="JACTNZ010000010">
    <property type="protein sequence ID" value="KAG5528315.1"/>
    <property type="molecule type" value="Genomic_DNA"/>
</dbReference>
<keyword evidence="2" id="KW-1185">Reference proteome</keyword>
<evidence type="ECO:0000313" key="1">
    <source>
        <dbReference type="EMBL" id="KAG5528315.1"/>
    </source>
</evidence>
<name>A0AAV6INN0_9ERIC</name>
<sequence length="77" mass="8575">MNPQWKGMIGSREALLRSYLLLSDLLSLSRKLSLDPVFDVHIRSLGGDFVVLTFPNVECKGKIFMVVNGIVKTHSSV</sequence>
<comment type="caution">
    <text evidence="1">The sequence shown here is derived from an EMBL/GenBank/DDBJ whole genome shotgun (WGS) entry which is preliminary data.</text>
</comment>
<dbReference type="AlphaFoldDB" id="A0AAV6INN0"/>
<reference evidence="1" key="1">
    <citation type="submission" date="2020-08" db="EMBL/GenBank/DDBJ databases">
        <title>Plant Genome Project.</title>
        <authorList>
            <person name="Zhang R.-G."/>
        </authorList>
    </citation>
    <scope>NUCLEOTIDE SEQUENCE</scope>
    <source>
        <strain evidence="1">WSP0</strain>
        <tissue evidence="1">Leaf</tissue>
    </source>
</reference>
<proteinExistence type="predicted"/>
<evidence type="ECO:0000313" key="2">
    <source>
        <dbReference type="Proteomes" id="UP000823749"/>
    </source>
</evidence>
<accession>A0AAV6INN0</accession>
<protein>
    <submittedName>
        <fullName evidence="1">Uncharacterized protein</fullName>
    </submittedName>
</protein>
<gene>
    <name evidence="1" type="ORF">RHGRI_029101</name>
</gene>
<dbReference type="Proteomes" id="UP000823749">
    <property type="component" value="Chromosome 10"/>
</dbReference>